<reference evidence="3 4" key="1">
    <citation type="submission" date="2016-11" db="EMBL/GenBank/DDBJ databases">
        <title>The macronuclear genome of Stentor coeruleus: a giant cell with tiny introns.</title>
        <authorList>
            <person name="Slabodnick M."/>
            <person name="Ruby J.G."/>
            <person name="Reiff S.B."/>
            <person name="Swart E.C."/>
            <person name="Gosai S."/>
            <person name="Prabakaran S."/>
            <person name="Witkowska E."/>
            <person name="Larue G.E."/>
            <person name="Fisher S."/>
            <person name="Freeman R.M."/>
            <person name="Gunawardena J."/>
            <person name="Chu W."/>
            <person name="Stover N.A."/>
            <person name="Gregory B.D."/>
            <person name="Nowacki M."/>
            <person name="Derisi J."/>
            <person name="Roy S.W."/>
            <person name="Marshall W.F."/>
            <person name="Sood P."/>
        </authorList>
    </citation>
    <scope>NUCLEOTIDE SEQUENCE [LARGE SCALE GENOMIC DNA]</scope>
    <source>
        <strain evidence="3">WM001</strain>
    </source>
</reference>
<dbReference type="SMART" id="SM00220">
    <property type="entry name" value="S_TKc"/>
    <property type="match status" value="1"/>
</dbReference>
<dbReference type="PROSITE" id="PS50011">
    <property type="entry name" value="PROTEIN_KINASE_DOM"/>
    <property type="match status" value="1"/>
</dbReference>
<dbReference type="AlphaFoldDB" id="A0A1R2CIP2"/>
<evidence type="ECO:0000313" key="4">
    <source>
        <dbReference type="Proteomes" id="UP000187209"/>
    </source>
</evidence>
<dbReference type="InterPro" id="IPR050235">
    <property type="entry name" value="CK1_Ser-Thr_kinase"/>
</dbReference>
<accession>A0A1R2CIP2</accession>
<keyword evidence="4" id="KW-1185">Reference proteome</keyword>
<dbReference type="Proteomes" id="UP000187209">
    <property type="component" value="Unassembled WGS sequence"/>
</dbReference>
<protein>
    <recommendedName>
        <fullName evidence="1">Casein kinase I</fullName>
    </recommendedName>
</protein>
<evidence type="ECO:0000256" key="1">
    <source>
        <dbReference type="ARBA" id="ARBA00023860"/>
    </source>
</evidence>
<comment type="caution">
    <text evidence="3">The sequence shown here is derived from an EMBL/GenBank/DDBJ whole genome shotgun (WGS) entry which is preliminary data.</text>
</comment>
<gene>
    <name evidence="3" type="ORF">SteCoe_9001</name>
</gene>
<dbReference type="PANTHER" id="PTHR11909">
    <property type="entry name" value="CASEIN KINASE-RELATED"/>
    <property type="match status" value="1"/>
</dbReference>
<feature type="domain" description="Protein kinase" evidence="2">
    <location>
        <begin position="10"/>
        <end position="279"/>
    </location>
</feature>
<dbReference type="Gene3D" id="1.10.510.10">
    <property type="entry name" value="Transferase(Phosphotransferase) domain 1"/>
    <property type="match status" value="1"/>
</dbReference>
<evidence type="ECO:0000313" key="3">
    <source>
        <dbReference type="EMBL" id="OMJ88902.1"/>
    </source>
</evidence>
<evidence type="ECO:0000259" key="2">
    <source>
        <dbReference type="PROSITE" id="PS50011"/>
    </source>
</evidence>
<dbReference type="InterPro" id="IPR000719">
    <property type="entry name" value="Prot_kinase_dom"/>
</dbReference>
<organism evidence="3 4">
    <name type="scientific">Stentor coeruleus</name>
    <dbReference type="NCBI Taxonomy" id="5963"/>
    <lineage>
        <taxon>Eukaryota</taxon>
        <taxon>Sar</taxon>
        <taxon>Alveolata</taxon>
        <taxon>Ciliophora</taxon>
        <taxon>Postciliodesmatophora</taxon>
        <taxon>Heterotrichea</taxon>
        <taxon>Heterotrichida</taxon>
        <taxon>Stentoridae</taxon>
        <taxon>Stentor</taxon>
    </lineage>
</organism>
<dbReference type="GO" id="GO:0004672">
    <property type="term" value="F:protein kinase activity"/>
    <property type="evidence" value="ECO:0007669"/>
    <property type="project" value="InterPro"/>
</dbReference>
<dbReference type="SUPFAM" id="SSF56112">
    <property type="entry name" value="Protein kinase-like (PK-like)"/>
    <property type="match status" value="1"/>
</dbReference>
<sequence>MLGTVLEERYKLLKKLHQGQLTEIYKAQDIKTKGKVAIKLEIFPNDSNILSEIQFLSKIYYMQGFPKLLFQGNYRGRHYFGTNYLGKSLKTKFSQTKNKFSIGCVLRIAEELLLRIESLHKAEILHRNIKPENILTGYGFNWQILSLINYSSALLITDTNHPHKRSQAVTNLLYSSVNSMSNTSYSKKDDLESIFYILIHFCTGKLPWIREKLTDRQIIRLKEQISTQDLCEGCPNEFVHIISYIKNLKCDDIPDYEMIRCSLKEISKKKKIIRNYDWVLSHEKMIAKAKTDKSKIPFNWKLSIKKQAEKIGVIDVFEKKKITFGFATILKAKSKSPIRNIDEKKEEEASLTRSDTPKVDTYPEIQNRVNLFKLRKEFLTQSFPS</sequence>
<name>A0A1R2CIP2_9CILI</name>
<proteinExistence type="predicted"/>
<dbReference type="GO" id="GO:0005524">
    <property type="term" value="F:ATP binding"/>
    <property type="evidence" value="ECO:0007669"/>
    <property type="project" value="InterPro"/>
</dbReference>
<dbReference type="InterPro" id="IPR011009">
    <property type="entry name" value="Kinase-like_dom_sf"/>
</dbReference>
<dbReference type="OrthoDB" id="5979581at2759"/>
<dbReference type="Pfam" id="PF00069">
    <property type="entry name" value="Pkinase"/>
    <property type="match status" value="1"/>
</dbReference>
<dbReference type="EMBL" id="MPUH01000138">
    <property type="protein sequence ID" value="OMJ88902.1"/>
    <property type="molecule type" value="Genomic_DNA"/>
</dbReference>